<reference evidence="5 6" key="1">
    <citation type="submission" date="2019-02" db="EMBL/GenBank/DDBJ databases">
        <title>Draft genome sequence of Amycolatopsis sp. 8-3EHSu isolated from roots of Suaeda maritima.</title>
        <authorList>
            <person name="Duangmal K."/>
            <person name="Chantavorakit T."/>
        </authorList>
    </citation>
    <scope>NUCLEOTIDE SEQUENCE [LARGE SCALE GENOMIC DNA]</scope>
    <source>
        <strain evidence="5 6">8-3EHSu</strain>
    </source>
</reference>
<dbReference type="InterPro" id="IPR036388">
    <property type="entry name" value="WH-like_DNA-bd_sf"/>
</dbReference>
<dbReference type="Gene3D" id="3.30.450.40">
    <property type="match status" value="1"/>
</dbReference>
<dbReference type="OrthoDB" id="3928741at2"/>
<gene>
    <name evidence="5" type="ORF">EWH70_13480</name>
</gene>
<dbReference type="Proteomes" id="UP000292003">
    <property type="component" value="Unassembled WGS sequence"/>
</dbReference>
<comment type="caution">
    <text evidence="5">The sequence shown here is derived from an EMBL/GenBank/DDBJ whole genome shotgun (WGS) entry which is preliminary data.</text>
</comment>
<protein>
    <submittedName>
        <fullName evidence="5">Transcriptional regulator</fullName>
    </submittedName>
</protein>
<dbReference type="Gene3D" id="1.10.10.10">
    <property type="entry name" value="Winged helix-like DNA-binding domain superfamily/Winged helix DNA-binding domain"/>
    <property type="match status" value="1"/>
</dbReference>
<evidence type="ECO:0000313" key="6">
    <source>
        <dbReference type="Proteomes" id="UP000292003"/>
    </source>
</evidence>
<evidence type="ECO:0000256" key="3">
    <source>
        <dbReference type="ARBA" id="ARBA00023163"/>
    </source>
</evidence>
<feature type="domain" description="OmpR/PhoB-type" evidence="4">
    <location>
        <begin position="323"/>
        <end position="388"/>
    </location>
</feature>
<evidence type="ECO:0000256" key="2">
    <source>
        <dbReference type="ARBA" id="ARBA00023125"/>
    </source>
</evidence>
<dbReference type="InterPro" id="IPR003018">
    <property type="entry name" value="GAF"/>
</dbReference>
<dbReference type="Pfam" id="PF01590">
    <property type="entry name" value="GAF"/>
    <property type="match status" value="1"/>
</dbReference>
<dbReference type="SUPFAM" id="SSF46894">
    <property type="entry name" value="C-terminal effector domain of the bipartite response regulators"/>
    <property type="match status" value="1"/>
</dbReference>
<name>A0A4V2EM11_9PSEU</name>
<evidence type="ECO:0000256" key="1">
    <source>
        <dbReference type="ARBA" id="ARBA00023015"/>
    </source>
</evidence>
<keyword evidence="6" id="KW-1185">Reference proteome</keyword>
<proteinExistence type="predicted"/>
<dbReference type="SMART" id="SM00862">
    <property type="entry name" value="Trans_reg_C"/>
    <property type="match status" value="1"/>
</dbReference>
<dbReference type="AlphaFoldDB" id="A0A4V2EM11"/>
<dbReference type="GO" id="GO:0000160">
    <property type="term" value="P:phosphorelay signal transduction system"/>
    <property type="evidence" value="ECO:0007669"/>
    <property type="project" value="InterPro"/>
</dbReference>
<dbReference type="GO" id="GO:0003677">
    <property type="term" value="F:DNA binding"/>
    <property type="evidence" value="ECO:0007669"/>
    <property type="project" value="UniProtKB-KW"/>
</dbReference>
<evidence type="ECO:0000259" key="4">
    <source>
        <dbReference type="SMART" id="SM00862"/>
    </source>
</evidence>
<keyword evidence="3" id="KW-0804">Transcription</keyword>
<sequence>MAERPAPDLLRDPVSYARLLAHVHEAVLSGVPAPRSPRSVVSDSWNRSLAAHVDPDSTPPPLVYEDAELEEVRSAHPLAAVLPILRQTLVSIADDAEHIMIVTDAQGHILWREGATDVRLRADRVHLSEGTRWTEDVIGTNAMGTALATGEPVQIYSAEHLVRTYHAWTCAAAPLRDPETGGLLGAIDVSGPLRTVHPATLALVSASARLAEGQLAAQLAVRDERLRLLNMPHLTALRGEPGALLSRTGRVLATESCGPLPSTVDIRPAGGTVTLPDGRLATVEPLAEGYLLRLQRRPRSSAPQPVLRLRFLDDGDPTATVDGQEVPITLRHAEILALLALHPQGLRSDQLAFLLYGDAGNPVTVRAEIHRLRGQLGSAVVRTRPYRLAATVDADFLRARAAVRSGSAAGVAAAFGGPLLPASESPAVREERESLTALSRRVVLDGDGAEPLWTFWETSCGADDLEVIDALLERLPADDPRRAVLLAHRGRL</sequence>
<evidence type="ECO:0000313" key="5">
    <source>
        <dbReference type="EMBL" id="RZQ63445.1"/>
    </source>
</evidence>
<keyword evidence="1" id="KW-0805">Transcription regulation</keyword>
<keyword evidence="2" id="KW-0238">DNA-binding</keyword>
<dbReference type="InterPro" id="IPR029016">
    <property type="entry name" value="GAF-like_dom_sf"/>
</dbReference>
<dbReference type="RefSeq" id="WP_130475698.1">
    <property type="nucleotide sequence ID" value="NZ_SFCC01000006.1"/>
</dbReference>
<accession>A0A4V2EM11</accession>
<organism evidence="5 6">
    <name type="scientific">Amycolatopsis suaedae</name>
    <dbReference type="NCBI Taxonomy" id="2510978"/>
    <lineage>
        <taxon>Bacteria</taxon>
        <taxon>Bacillati</taxon>
        <taxon>Actinomycetota</taxon>
        <taxon>Actinomycetes</taxon>
        <taxon>Pseudonocardiales</taxon>
        <taxon>Pseudonocardiaceae</taxon>
        <taxon>Amycolatopsis</taxon>
    </lineage>
</organism>
<dbReference type="InterPro" id="IPR001867">
    <property type="entry name" value="OmpR/PhoB-type_DNA-bd"/>
</dbReference>
<dbReference type="GO" id="GO:0006355">
    <property type="term" value="P:regulation of DNA-templated transcription"/>
    <property type="evidence" value="ECO:0007669"/>
    <property type="project" value="InterPro"/>
</dbReference>
<dbReference type="InterPro" id="IPR016032">
    <property type="entry name" value="Sig_transdc_resp-reg_C-effctor"/>
</dbReference>
<dbReference type="EMBL" id="SFCC01000006">
    <property type="protein sequence ID" value="RZQ63445.1"/>
    <property type="molecule type" value="Genomic_DNA"/>
</dbReference>